<keyword evidence="3" id="KW-1185">Reference proteome</keyword>
<feature type="domain" description="Glycosyltransferase 2-like" evidence="1">
    <location>
        <begin position="5"/>
        <end position="113"/>
    </location>
</feature>
<dbReference type="GO" id="GO:0016740">
    <property type="term" value="F:transferase activity"/>
    <property type="evidence" value="ECO:0007669"/>
    <property type="project" value="UniProtKB-KW"/>
</dbReference>
<dbReference type="RefSeq" id="WP_133323566.1">
    <property type="nucleotide sequence ID" value="NZ_SMTF01000019.1"/>
</dbReference>
<sequence length="323" mass="36030">MRVAVALCTYNGARFLQAQLDSLAAQRRRPDALVVGDDGSTDGTLEILERFAGESGTGIRVDIRRNSRNLGFAANFDATLRRSDGDVVFLCDQDDVWHPDKIARMCGEFERRPRLGLLHTDARLVDVDGQDMGCGLFEALEMTAAEIAAEHAGRAFDVLLRRNTVTGATAAIRREALHEALPVAEGWVHDEWLALRTSLGWEVDCLPWASIDYRQHGANQIGMRRRTLREKLAGIDRPKRVFMQDVADRLTLFLQRCDDAGLPLPQDRRDEILARIGHARYRAGLPTTLASRLRAVLAESRAGGYHRFSSGWRSIASDVVDLK</sequence>
<dbReference type="Gene3D" id="3.90.550.10">
    <property type="entry name" value="Spore Coat Polysaccharide Biosynthesis Protein SpsA, Chain A"/>
    <property type="match status" value="1"/>
</dbReference>
<protein>
    <submittedName>
        <fullName evidence="2">Glycosyltransferase family 2 protein</fullName>
    </submittedName>
</protein>
<dbReference type="InterPro" id="IPR001173">
    <property type="entry name" value="Glyco_trans_2-like"/>
</dbReference>
<dbReference type="OrthoDB" id="9801954at2"/>
<dbReference type="EMBL" id="SMTF01000019">
    <property type="protein sequence ID" value="TDK20485.1"/>
    <property type="molecule type" value="Genomic_DNA"/>
</dbReference>
<dbReference type="Pfam" id="PF00535">
    <property type="entry name" value="Glycos_transf_2"/>
    <property type="match status" value="1"/>
</dbReference>
<dbReference type="PANTHER" id="PTHR43685:SF2">
    <property type="entry name" value="GLYCOSYLTRANSFERASE 2-LIKE DOMAIN-CONTAINING PROTEIN"/>
    <property type="match status" value="1"/>
</dbReference>
<accession>A0A4R5TKK1</accession>
<dbReference type="CDD" id="cd04196">
    <property type="entry name" value="GT_2_like_d"/>
    <property type="match status" value="1"/>
</dbReference>
<dbReference type="InterPro" id="IPR029044">
    <property type="entry name" value="Nucleotide-diphossugar_trans"/>
</dbReference>
<dbReference type="AlphaFoldDB" id="A0A4R5TKK1"/>
<proteinExistence type="predicted"/>
<evidence type="ECO:0000313" key="3">
    <source>
        <dbReference type="Proteomes" id="UP000294796"/>
    </source>
</evidence>
<dbReference type="InterPro" id="IPR050834">
    <property type="entry name" value="Glycosyltransf_2"/>
</dbReference>
<organism evidence="2 3">
    <name type="scientific">Luteimonas aestuarii</name>
    <dbReference type="NCBI Taxonomy" id="453837"/>
    <lineage>
        <taxon>Bacteria</taxon>
        <taxon>Pseudomonadati</taxon>
        <taxon>Pseudomonadota</taxon>
        <taxon>Gammaproteobacteria</taxon>
        <taxon>Lysobacterales</taxon>
        <taxon>Lysobacteraceae</taxon>
        <taxon>Luteimonas</taxon>
    </lineage>
</organism>
<evidence type="ECO:0000259" key="1">
    <source>
        <dbReference type="Pfam" id="PF00535"/>
    </source>
</evidence>
<reference evidence="2 3" key="1">
    <citation type="submission" date="2019-03" db="EMBL/GenBank/DDBJ databases">
        <title>Luteimonas zhaokaii sp.nov., isolated from the rectal contents of Plateau pika in Yushu, Qinghai Province, China.</title>
        <authorList>
            <person name="Zhang G."/>
        </authorList>
    </citation>
    <scope>NUCLEOTIDE SEQUENCE [LARGE SCALE GENOMIC DNA]</scope>
    <source>
        <strain evidence="2 3">B9</strain>
    </source>
</reference>
<dbReference type="SUPFAM" id="SSF53448">
    <property type="entry name" value="Nucleotide-diphospho-sugar transferases"/>
    <property type="match status" value="1"/>
</dbReference>
<keyword evidence="2" id="KW-0808">Transferase</keyword>
<dbReference type="PANTHER" id="PTHR43685">
    <property type="entry name" value="GLYCOSYLTRANSFERASE"/>
    <property type="match status" value="1"/>
</dbReference>
<gene>
    <name evidence="2" type="ORF">E2F46_15890</name>
</gene>
<evidence type="ECO:0000313" key="2">
    <source>
        <dbReference type="EMBL" id="TDK20485.1"/>
    </source>
</evidence>
<dbReference type="Proteomes" id="UP000294796">
    <property type="component" value="Unassembled WGS sequence"/>
</dbReference>
<name>A0A4R5TKK1_9GAMM</name>
<comment type="caution">
    <text evidence="2">The sequence shown here is derived from an EMBL/GenBank/DDBJ whole genome shotgun (WGS) entry which is preliminary data.</text>
</comment>